<dbReference type="GO" id="GO:0004029">
    <property type="term" value="F:aldehyde dehydrogenase (NAD+) activity"/>
    <property type="evidence" value="ECO:0007669"/>
    <property type="project" value="TreeGrafter"/>
</dbReference>
<dbReference type="InterPro" id="IPR016162">
    <property type="entry name" value="Ald_DH_N"/>
</dbReference>
<keyword evidence="8" id="KW-0472">Membrane</keyword>
<dbReference type="EMBL" id="GL945429">
    <property type="protein sequence ID" value="EGO29891.1"/>
    <property type="molecule type" value="Genomic_DNA"/>
</dbReference>
<evidence type="ECO:0000256" key="1">
    <source>
        <dbReference type="ARBA" id="ARBA00009986"/>
    </source>
</evidence>
<comment type="similarity">
    <text evidence="1 4 7">Belongs to the aldehyde dehydrogenase family.</text>
</comment>
<keyword evidence="8" id="KW-0812">Transmembrane</keyword>
<dbReference type="AlphaFoldDB" id="F8NH34"/>
<dbReference type="PROSITE" id="PS00687">
    <property type="entry name" value="ALDEHYDE_DEHYDR_GLU"/>
    <property type="match status" value="1"/>
</dbReference>
<dbReference type="GO" id="GO:0005737">
    <property type="term" value="C:cytoplasm"/>
    <property type="evidence" value="ECO:0007669"/>
    <property type="project" value="TreeGrafter"/>
</dbReference>
<dbReference type="Gene3D" id="3.40.309.10">
    <property type="entry name" value="Aldehyde Dehydrogenase, Chain A, domain 2"/>
    <property type="match status" value="1"/>
</dbReference>
<evidence type="ECO:0000256" key="6">
    <source>
        <dbReference type="PROSITE-ProRule" id="PRU10007"/>
    </source>
</evidence>
<dbReference type="InterPro" id="IPR016160">
    <property type="entry name" value="Ald_DH_CS_CYS"/>
</dbReference>
<dbReference type="RefSeq" id="XP_007314133.1">
    <property type="nucleotide sequence ID" value="XM_007314071.1"/>
</dbReference>
<dbReference type="SUPFAM" id="SSF53720">
    <property type="entry name" value="ALDH-like"/>
    <property type="match status" value="1"/>
</dbReference>
<feature type="domain" description="Aldehyde dehydrogenase" evidence="9">
    <location>
        <begin position="13"/>
        <end position="438"/>
    </location>
</feature>
<feature type="active site" evidence="5 6">
    <location>
        <position position="220"/>
    </location>
</feature>
<dbReference type="GeneID" id="18817681"/>
<dbReference type="HOGENOM" id="CLU_005391_3_1_1"/>
<accession>F8NH34</accession>
<dbReference type="InterPro" id="IPR015590">
    <property type="entry name" value="Aldehyde_DH_dom"/>
</dbReference>
<keyword evidence="2 4" id="KW-0560">Oxidoreductase</keyword>
<proteinExistence type="inferred from homology"/>
<feature type="transmembrane region" description="Helical" evidence="8">
    <location>
        <begin position="511"/>
        <end position="539"/>
    </location>
</feature>
<reference evidence="10" key="1">
    <citation type="submission" date="2011-04" db="EMBL/GenBank/DDBJ databases">
        <title>Evolution of plant cell wall degrading machinery underlies the functional diversity of forest fungi.</title>
        <authorList>
            <consortium name="US DOE Joint Genome Institute (JGI-PGF)"/>
            <person name="Eastwood D.C."/>
            <person name="Floudas D."/>
            <person name="Binder M."/>
            <person name="Majcherczyk A."/>
            <person name="Schneider P."/>
            <person name="Aerts A."/>
            <person name="Asiegbu F.O."/>
            <person name="Baker S.E."/>
            <person name="Barry K."/>
            <person name="Bendiksby M."/>
            <person name="Blumentritt M."/>
            <person name="Coutinho P.M."/>
            <person name="Cullen D."/>
            <person name="Cullen D."/>
            <person name="Gathman A."/>
            <person name="Goodell B."/>
            <person name="Henrissat B."/>
            <person name="Ihrmark K."/>
            <person name="Kauserud H."/>
            <person name="Kohler A."/>
            <person name="LaButti K."/>
            <person name="Lapidus A."/>
            <person name="Lavin J.L."/>
            <person name="Lee Y.-H."/>
            <person name="Lindquist E."/>
            <person name="Lilly W."/>
            <person name="Lucas S."/>
            <person name="Morin E."/>
            <person name="Murat C."/>
            <person name="Oguiza J.A."/>
            <person name="Park J."/>
            <person name="Pisabarro A.G."/>
            <person name="Riley R."/>
            <person name="Rosling A."/>
            <person name="Salamov A."/>
            <person name="Schmidt O."/>
            <person name="Schmutz J."/>
            <person name="Skrede I."/>
            <person name="Stenlid J."/>
            <person name="Wiebenga A."/>
            <person name="Xie X."/>
            <person name="Kues U."/>
            <person name="Hibbett D.S."/>
            <person name="Hoffmeister D."/>
            <person name="Hogberg N."/>
            <person name="Martin F."/>
            <person name="Grigoriev I.V."/>
            <person name="Watkinson S.C."/>
        </authorList>
    </citation>
    <scope>NUCLEOTIDE SEQUENCE</scope>
    <source>
        <strain evidence="10">S7.9</strain>
    </source>
</reference>
<name>F8NH34_SERL9</name>
<dbReference type="PANTHER" id="PTHR43570">
    <property type="entry name" value="ALDEHYDE DEHYDROGENASE"/>
    <property type="match status" value="1"/>
</dbReference>
<evidence type="ECO:0000256" key="7">
    <source>
        <dbReference type="RuleBase" id="RU003345"/>
    </source>
</evidence>
<dbReference type="InterPro" id="IPR016163">
    <property type="entry name" value="Ald_DH_C"/>
</dbReference>
<evidence type="ECO:0000259" key="9">
    <source>
        <dbReference type="Pfam" id="PF00171"/>
    </source>
</evidence>
<dbReference type="CDD" id="cd07135">
    <property type="entry name" value="ALDH_F14-YMR110C"/>
    <property type="match status" value="1"/>
</dbReference>
<dbReference type="Pfam" id="PF00171">
    <property type="entry name" value="Aldedh"/>
    <property type="match status" value="1"/>
</dbReference>
<dbReference type="InterPro" id="IPR029510">
    <property type="entry name" value="Ald_DH_CS_GLU"/>
</dbReference>
<evidence type="ECO:0000313" key="10">
    <source>
        <dbReference type="EMBL" id="EGO29891.1"/>
    </source>
</evidence>
<dbReference type="GO" id="GO:0006081">
    <property type="term" value="P:aldehyde metabolic process"/>
    <property type="evidence" value="ECO:0007669"/>
    <property type="project" value="InterPro"/>
</dbReference>
<dbReference type="InterPro" id="IPR016161">
    <property type="entry name" value="Ald_DH/histidinol_DH"/>
</dbReference>
<dbReference type="FunFam" id="3.40.605.10:FF:000004">
    <property type="entry name" value="Aldehyde dehydrogenase"/>
    <property type="match status" value="1"/>
</dbReference>
<feature type="active site" evidence="5">
    <location>
        <position position="254"/>
    </location>
</feature>
<keyword evidence="3" id="KW-0520">NAD</keyword>
<dbReference type="OrthoDB" id="440325at2759"/>
<keyword evidence="8" id="KW-1133">Transmembrane helix</keyword>
<protein>
    <recommendedName>
        <fullName evidence="4">Aldehyde dehydrogenase</fullName>
    </recommendedName>
</protein>
<organism>
    <name type="scientific">Serpula lacrymans var. lacrymans (strain S7.9)</name>
    <name type="common">Dry rot fungus</name>
    <dbReference type="NCBI Taxonomy" id="578457"/>
    <lineage>
        <taxon>Eukaryota</taxon>
        <taxon>Fungi</taxon>
        <taxon>Dikarya</taxon>
        <taxon>Basidiomycota</taxon>
        <taxon>Agaricomycotina</taxon>
        <taxon>Agaricomycetes</taxon>
        <taxon>Agaricomycetidae</taxon>
        <taxon>Boletales</taxon>
        <taxon>Coniophorineae</taxon>
        <taxon>Serpulaceae</taxon>
        <taxon>Serpula</taxon>
    </lineage>
</organism>
<evidence type="ECO:0000256" key="3">
    <source>
        <dbReference type="ARBA" id="ARBA00023027"/>
    </source>
</evidence>
<evidence type="ECO:0000256" key="8">
    <source>
        <dbReference type="SAM" id="Phobius"/>
    </source>
</evidence>
<dbReference type="PANTHER" id="PTHR43570:SF16">
    <property type="entry name" value="ALDEHYDE DEHYDROGENASE TYPE III, ISOFORM Q"/>
    <property type="match status" value="1"/>
</dbReference>
<dbReference type="InterPro" id="IPR012394">
    <property type="entry name" value="Aldehyde_DH_NAD(P)"/>
</dbReference>
<evidence type="ECO:0000256" key="5">
    <source>
        <dbReference type="PIRSR" id="PIRSR036492-1"/>
    </source>
</evidence>
<dbReference type="Gene3D" id="3.40.605.10">
    <property type="entry name" value="Aldehyde Dehydrogenase, Chain A, domain 1"/>
    <property type="match status" value="1"/>
</dbReference>
<dbReference type="Proteomes" id="UP000008064">
    <property type="component" value="Unassembled WGS sequence"/>
</dbReference>
<dbReference type="FunFam" id="3.40.309.10:FF:000025">
    <property type="entry name" value="Aldehyde dehydrogenase"/>
    <property type="match status" value="1"/>
</dbReference>
<sequence length="549" mass="59684">MEGSKLVYTPLDEIDEIYTSLRQGFSSGKLKSVAYRKIQILQVAYLLQDNIQRFKDALAADLGRPSLESSFLELNAVLGDTKVVYDRVDKWAKPERPPFSLNFAAMRPVIRKEPKGVVLIISPFNYPIFLTIGPLVGAIAAGNTVVIKPSELSPAVSGLFAELVPKYLDPDVARVVNGAIPETTKLLEYPWDHILYTGNGRVAKIVCAAAAKHLSPVTLELGGKSPVIIDPGCDLKTAAKRILWGKVVNAGQTCVAPDYILVPRHFQDKLVDALKEVHDEFYPKGSSVSPDFSRIVSTSHFNRIKRLLDSTQGTVAIGGDTDESKKFIAPTVVKDVQEGDALMSEELFGPVLPIVPVDSVDDAIAYVNRHDHPLALYVFSQDAAFKAKVFDNTQSGAAIANEVVIYIGADGLPFGGIGPSGSGYHTGKYSFDLFTHFRSSMDSPSWVDVFLGNRFPPYTAKKEGILRKALVPSFPARPTKASIAAVAASASISRSSLVNGTNGSIKRWGNWFLFVFGLALASAVLTKGTAAPTWFVGWIKNYFGVRFSR</sequence>
<dbReference type="PROSITE" id="PS00070">
    <property type="entry name" value="ALDEHYDE_DEHYDR_CYS"/>
    <property type="match status" value="1"/>
</dbReference>
<evidence type="ECO:0000256" key="4">
    <source>
        <dbReference type="PIRNR" id="PIRNR036492"/>
    </source>
</evidence>
<gene>
    <name evidence="10" type="ORF">SERLADRAFT_458233</name>
</gene>
<evidence type="ECO:0000256" key="2">
    <source>
        <dbReference type="ARBA" id="ARBA00023002"/>
    </source>
</evidence>
<dbReference type="PIRSF" id="PIRSF036492">
    <property type="entry name" value="ALDH"/>
    <property type="match status" value="1"/>
</dbReference>
<dbReference type="KEGG" id="sla:SERLADRAFT_458233"/>